<accession>A0ABN8YUV4</accession>
<keyword evidence="3" id="KW-1185">Reference proteome</keyword>
<protein>
    <submittedName>
        <fullName evidence="2">Uncharacterized protein</fullName>
    </submittedName>
</protein>
<proteinExistence type="predicted"/>
<reference evidence="2" key="1">
    <citation type="submission" date="2023-04" db="EMBL/GenBank/DDBJ databases">
        <authorList>
            <consortium name="ELIXIR-Norway"/>
        </authorList>
    </citation>
    <scope>NUCLEOTIDE SEQUENCE [LARGE SCALE GENOMIC DNA]</scope>
</reference>
<feature type="region of interest" description="Disordered" evidence="1">
    <location>
        <begin position="1"/>
        <end position="67"/>
    </location>
</feature>
<evidence type="ECO:0000313" key="3">
    <source>
        <dbReference type="Proteomes" id="UP001176941"/>
    </source>
</evidence>
<name>A0ABN8YUV4_RANTA</name>
<organism evidence="2 3">
    <name type="scientific">Rangifer tarandus platyrhynchus</name>
    <name type="common">Svalbard reindeer</name>
    <dbReference type="NCBI Taxonomy" id="3082113"/>
    <lineage>
        <taxon>Eukaryota</taxon>
        <taxon>Metazoa</taxon>
        <taxon>Chordata</taxon>
        <taxon>Craniata</taxon>
        <taxon>Vertebrata</taxon>
        <taxon>Euteleostomi</taxon>
        <taxon>Mammalia</taxon>
        <taxon>Eutheria</taxon>
        <taxon>Laurasiatheria</taxon>
        <taxon>Artiodactyla</taxon>
        <taxon>Ruminantia</taxon>
        <taxon>Pecora</taxon>
        <taxon>Cervidae</taxon>
        <taxon>Odocoileinae</taxon>
        <taxon>Rangifer</taxon>
    </lineage>
</organism>
<evidence type="ECO:0000313" key="2">
    <source>
        <dbReference type="EMBL" id="CAI9165367.1"/>
    </source>
</evidence>
<sequence>MGGNETRLCAGGPGGGTLAPRPKPAAGSRSHTAQLGLEPTLRSSGSAEETRGGVGAPEAASPRHRRLSILGRDRGHCWGRGLPRWADRAEARVP</sequence>
<dbReference type="EMBL" id="OX459960">
    <property type="protein sequence ID" value="CAI9165367.1"/>
    <property type="molecule type" value="Genomic_DNA"/>
</dbReference>
<gene>
    <name evidence="2" type="ORF">MRATA1EN1_LOCUS14329</name>
</gene>
<evidence type="ECO:0000256" key="1">
    <source>
        <dbReference type="SAM" id="MobiDB-lite"/>
    </source>
</evidence>
<dbReference type="Proteomes" id="UP001176941">
    <property type="component" value="Chromosome 24"/>
</dbReference>